<proteinExistence type="predicted"/>
<dbReference type="OrthoDB" id="407674at2759"/>
<evidence type="ECO:0000313" key="2">
    <source>
        <dbReference type="Proteomes" id="UP000282613"/>
    </source>
</evidence>
<dbReference type="GO" id="GO:0016020">
    <property type="term" value="C:membrane"/>
    <property type="evidence" value="ECO:0007669"/>
    <property type="project" value="InterPro"/>
</dbReference>
<evidence type="ECO:0000313" key="1">
    <source>
        <dbReference type="EMBL" id="VDK41953.1"/>
    </source>
</evidence>
<dbReference type="Proteomes" id="UP000282613">
    <property type="component" value="Unassembled WGS sequence"/>
</dbReference>
<sequence>MDFRLDTLLCQRCYDARLDVGDRYNYSEVPIHLHMRDIWLPALFFRNSKSSILHAITTPNTLAWITSKI</sequence>
<dbReference type="EMBL" id="UYRS01018997">
    <property type="protein sequence ID" value="VDK41953.1"/>
    <property type="molecule type" value="Genomic_DNA"/>
</dbReference>
<keyword evidence="2" id="KW-1185">Reference proteome</keyword>
<reference evidence="1 2" key="2">
    <citation type="submission" date="2018-11" db="EMBL/GenBank/DDBJ databases">
        <authorList>
            <consortium name="Pathogen Informatics"/>
        </authorList>
    </citation>
    <scope>NUCLEOTIDE SEQUENCE [LARGE SCALE GENOMIC DNA]</scope>
</reference>
<dbReference type="WBParaSite" id="TASK_0000912801-mRNA-1">
    <property type="protein sequence ID" value="TASK_0000912801-mRNA-1"/>
    <property type="gene ID" value="TASK_0000912801"/>
</dbReference>
<dbReference type="InterPro" id="IPR036734">
    <property type="entry name" value="Neur_chan_lig-bd_sf"/>
</dbReference>
<protein>
    <submittedName>
        <fullName evidence="3">Neur_chan_LBD domain-containing protein</fullName>
    </submittedName>
</protein>
<dbReference type="GO" id="GO:0005230">
    <property type="term" value="F:extracellular ligand-gated monoatomic ion channel activity"/>
    <property type="evidence" value="ECO:0007669"/>
    <property type="project" value="InterPro"/>
</dbReference>
<dbReference type="SUPFAM" id="SSF63712">
    <property type="entry name" value="Nicotinic receptor ligand binding domain-like"/>
    <property type="match status" value="1"/>
</dbReference>
<organism evidence="3">
    <name type="scientific">Taenia asiatica</name>
    <name type="common">Asian tapeworm</name>
    <dbReference type="NCBI Taxonomy" id="60517"/>
    <lineage>
        <taxon>Eukaryota</taxon>
        <taxon>Metazoa</taxon>
        <taxon>Spiralia</taxon>
        <taxon>Lophotrochozoa</taxon>
        <taxon>Platyhelminthes</taxon>
        <taxon>Cestoda</taxon>
        <taxon>Eucestoda</taxon>
        <taxon>Cyclophyllidea</taxon>
        <taxon>Taeniidae</taxon>
        <taxon>Taenia</taxon>
    </lineage>
</organism>
<reference evidence="3" key="1">
    <citation type="submission" date="2017-02" db="UniProtKB">
        <authorList>
            <consortium name="WormBaseParasite"/>
        </authorList>
    </citation>
    <scope>IDENTIFICATION</scope>
</reference>
<gene>
    <name evidence="1" type="ORF">TASK_LOCUS9129</name>
</gene>
<accession>A0A0R3WE96</accession>
<dbReference type="AlphaFoldDB" id="A0A0R3WE96"/>
<evidence type="ECO:0000313" key="3">
    <source>
        <dbReference type="WBParaSite" id="TASK_0000912801-mRNA-1"/>
    </source>
</evidence>
<name>A0A0R3WE96_TAEAS</name>
<dbReference type="Gene3D" id="2.70.170.10">
    <property type="entry name" value="Neurotransmitter-gated ion-channel ligand-binding domain"/>
    <property type="match status" value="1"/>
</dbReference>